<dbReference type="PANTHER" id="PTHR48061">
    <property type="entry name" value="LEUCINE-RICH REPEAT RECEPTOR PROTEIN KINASE EMS1-LIKE-RELATED"/>
    <property type="match status" value="1"/>
</dbReference>
<evidence type="ECO:0000256" key="3">
    <source>
        <dbReference type="ARBA" id="ARBA00022692"/>
    </source>
</evidence>
<proteinExistence type="predicted"/>
<evidence type="ECO:0000259" key="10">
    <source>
        <dbReference type="Pfam" id="PF08263"/>
    </source>
</evidence>
<sequence length="96" mass="10925">MIPTRHLCRPEQRDALLEFKNEFEIGKSSFDSHASPYPKTESWGKSSDCCYWEGITCDTKSGEVIELDLSCSCLHGRSNSILNWKPFTSHLPPSFL</sequence>
<evidence type="ECO:0000256" key="6">
    <source>
        <dbReference type="ARBA" id="ARBA00022989"/>
    </source>
</evidence>
<dbReference type="InterPro" id="IPR032675">
    <property type="entry name" value="LRR_dom_sf"/>
</dbReference>
<evidence type="ECO:0000313" key="11">
    <source>
        <dbReference type="EMBL" id="CAH2061395.1"/>
    </source>
</evidence>
<keyword evidence="8" id="KW-0675">Receptor</keyword>
<dbReference type="InterPro" id="IPR013210">
    <property type="entry name" value="LRR_N_plant-typ"/>
</dbReference>
<dbReference type="Proteomes" id="UP000836841">
    <property type="component" value="Chromosome 4"/>
</dbReference>
<keyword evidence="2" id="KW-0433">Leucine-rich repeat</keyword>
<evidence type="ECO:0000256" key="2">
    <source>
        <dbReference type="ARBA" id="ARBA00022614"/>
    </source>
</evidence>
<evidence type="ECO:0000256" key="1">
    <source>
        <dbReference type="ARBA" id="ARBA00004479"/>
    </source>
</evidence>
<dbReference type="EMBL" id="OU466860">
    <property type="protein sequence ID" value="CAH2061395.1"/>
    <property type="molecule type" value="Genomic_DNA"/>
</dbReference>
<name>A0AAU9SFI5_THLAR</name>
<protein>
    <recommendedName>
        <fullName evidence="10">Leucine-rich repeat-containing N-terminal plant-type domain-containing protein</fullName>
    </recommendedName>
</protein>
<dbReference type="Gene3D" id="3.80.10.10">
    <property type="entry name" value="Ribonuclease Inhibitor"/>
    <property type="match status" value="1"/>
</dbReference>
<keyword evidence="5" id="KW-0677">Repeat</keyword>
<accession>A0AAU9SFI5</accession>
<keyword evidence="9" id="KW-0325">Glycoprotein</keyword>
<evidence type="ECO:0000256" key="8">
    <source>
        <dbReference type="ARBA" id="ARBA00023170"/>
    </source>
</evidence>
<feature type="domain" description="Leucine-rich repeat-containing N-terminal plant-type" evidence="10">
    <location>
        <begin position="10"/>
        <end position="58"/>
    </location>
</feature>
<keyword evidence="6" id="KW-1133">Transmembrane helix</keyword>
<keyword evidence="3" id="KW-0812">Transmembrane</keyword>
<keyword evidence="4" id="KW-0732">Signal</keyword>
<dbReference type="InterPro" id="IPR046956">
    <property type="entry name" value="RLP23-like"/>
</dbReference>
<evidence type="ECO:0000256" key="5">
    <source>
        <dbReference type="ARBA" id="ARBA00022737"/>
    </source>
</evidence>
<dbReference type="PANTHER" id="PTHR48061:SF46">
    <property type="entry name" value="LEUCINE-RICH REPEAT-CONTAINING N-TERMINAL PLANT-TYPE DOMAIN-CONTAINING PROTEIN"/>
    <property type="match status" value="1"/>
</dbReference>
<comment type="subcellular location">
    <subcellularLocation>
        <location evidence="1">Membrane</location>
        <topology evidence="1">Single-pass type I membrane protein</topology>
    </subcellularLocation>
</comment>
<evidence type="ECO:0000313" key="12">
    <source>
        <dbReference type="Proteomes" id="UP000836841"/>
    </source>
</evidence>
<gene>
    <name evidence="11" type="ORF">TAV2_LOCUS12615</name>
</gene>
<dbReference type="AlphaFoldDB" id="A0AAU9SFI5"/>
<dbReference type="GO" id="GO:0016020">
    <property type="term" value="C:membrane"/>
    <property type="evidence" value="ECO:0007669"/>
    <property type="project" value="UniProtKB-SubCell"/>
</dbReference>
<reference evidence="11 12" key="1">
    <citation type="submission" date="2022-03" db="EMBL/GenBank/DDBJ databases">
        <authorList>
            <person name="Nunn A."/>
            <person name="Chopra R."/>
            <person name="Nunn A."/>
            <person name="Contreras Garrido A."/>
        </authorList>
    </citation>
    <scope>NUCLEOTIDE SEQUENCE [LARGE SCALE GENOMIC DNA]</scope>
</reference>
<keyword evidence="7" id="KW-0472">Membrane</keyword>
<organism evidence="11 12">
    <name type="scientific">Thlaspi arvense</name>
    <name type="common">Field penny-cress</name>
    <dbReference type="NCBI Taxonomy" id="13288"/>
    <lineage>
        <taxon>Eukaryota</taxon>
        <taxon>Viridiplantae</taxon>
        <taxon>Streptophyta</taxon>
        <taxon>Embryophyta</taxon>
        <taxon>Tracheophyta</taxon>
        <taxon>Spermatophyta</taxon>
        <taxon>Magnoliopsida</taxon>
        <taxon>eudicotyledons</taxon>
        <taxon>Gunneridae</taxon>
        <taxon>Pentapetalae</taxon>
        <taxon>rosids</taxon>
        <taxon>malvids</taxon>
        <taxon>Brassicales</taxon>
        <taxon>Brassicaceae</taxon>
        <taxon>Thlaspideae</taxon>
        <taxon>Thlaspi</taxon>
    </lineage>
</organism>
<dbReference type="Pfam" id="PF08263">
    <property type="entry name" value="LRRNT_2"/>
    <property type="match status" value="1"/>
</dbReference>
<evidence type="ECO:0000256" key="9">
    <source>
        <dbReference type="ARBA" id="ARBA00023180"/>
    </source>
</evidence>
<keyword evidence="12" id="KW-1185">Reference proteome</keyword>
<evidence type="ECO:0000256" key="7">
    <source>
        <dbReference type="ARBA" id="ARBA00023136"/>
    </source>
</evidence>
<evidence type="ECO:0000256" key="4">
    <source>
        <dbReference type="ARBA" id="ARBA00022729"/>
    </source>
</evidence>